<evidence type="ECO:0000256" key="4">
    <source>
        <dbReference type="ARBA" id="ARBA00023004"/>
    </source>
</evidence>
<dbReference type="InterPro" id="IPR036884">
    <property type="entry name" value="2Fe-2S-bd_dom_sf"/>
</dbReference>
<dbReference type="InterPro" id="IPR051452">
    <property type="entry name" value="Diverse_Oxidoreductases"/>
</dbReference>
<keyword evidence="3" id="KW-0560">Oxidoreductase</keyword>
<evidence type="ECO:0000256" key="3">
    <source>
        <dbReference type="ARBA" id="ARBA00023002"/>
    </source>
</evidence>
<proteinExistence type="predicted"/>
<dbReference type="SUPFAM" id="SSF47741">
    <property type="entry name" value="CO dehydrogenase ISP C-domain like"/>
    <property type="match status" value="1"/>
</dbReference>
<dbReference type="InterPro" id="IPR036010">
    <property type="entry name" value="2Fe-2S_ferredoxin-like_sf"/>
</dbReference>
<keyword evidence="2" id="KW-0479">Metal-binding</keyword>
<dbReference type="Pfam" id="PF00111">
    <property type="entry name" value="Fer2"/>
    <property type="match status" value="1"/>
</dbReference>
<name>A0A497XW65_9AQUI</name>
<dbReference type="OrthoDB" id="9796880at2"/>
<accession>A0A497XW65</accession>
<comment type="caution">
    <text evidence="7">The sequence shown here is derived from an EMBL/GenBank/DDBJ whole genome shotgun (WGS) entry which is preliminary data.</text>
</comment>
<organism evidence="7 8">
    <name type="scientific">Hydrogenivirga caldilitoris</name>
    <dbReference type="NCBI Taxonomy" id="246264"/>
    <lineage>
        <taxon>Bacteria</taxon>
        <taxon>Pseudomonadati</taxon>
        <taxon>Aquificota</taxon>
        <taxon>Aquificia</taxon>
        <taxon>Aquificales</taxon>
        <taxon>Aquificaceae</taxon>
        <taxon>Hydrogenivirga</taxon>
    </lineage>
</organism>
<dbReference type="Pfam" id="PF01799">
    <property type="entry name" value="Fer2_2"/>
    <property type="match status" value="1"/>
</dbReference>
<feature type="domain" description="2Fe-2S ferredoxin-type" evidence="6">
    <location>
        <begin position="1"/>
        <end position="75"/>
    </location>
</feature>
<keyword evidence="8" id="KW-1185">Reference proteome</keyword>
<dbReference type="InterPro" id="IPR001041">
    <property type="entry name" value="2Fe-2S_ferredoxin-type"/>
</dbReference>
<protein>
    <submittedName>
        <fullName evidence="7">Isoquinoline 1-oxidoreductase alpha subunit</fullName>
    </submittedName>
</protein>
<evidence type="ECO:0000256" key="1">
    <source>
        <dbReference type="ARBA" id="ARBA00022714"/>
    </source>
</evidence>
<reference evidence="7 8" key="1">
    <citation type="submission" date="2018-10" db="EMBL/GenBank/DDBJ databases">
        <title>Genomic Encyclopedia of Archaeal and Bacterial Type Strains, Phase II (KMG-II): from individual species to whole genera.</title>
        <authorList>
            <person name="Goeker M."/>
        </authorList>
    </citation>
    <scope>NUCLEOTIDE SEQUENCE [LARGE SCALE GENOMIC DNA]</scope>
    <source>
        <strain evidence="7 8">DSM 16510</strain>
    </source>
</reference>
<dbReference type="EMBL" id="RCCJ01000001">
    <property type="protein sequence ID" value="RLJ71402.1"/>
    <property type="molecule type" value="Genomic_DNA"/>
</dbReference>
<dbReference type="FunFam" id="3.10.20.30:FF:000020">
    <property type="entry name" value="Xanthine dehydrogenase iron-sulfur subunit"/>
    <property type="match status" value="1"/>
</dbReference>
<sequence length="148" mass="16401">MELRVNGKVYKANVSPETPLLWVIREHLRLTGTKFGCLKAICGSCTVLVDGEPVRSCSFPVKNAEGKEITTVEGIPRNHPVKIAWKEVGVPQCGYCQSGQIVQAYALLSKNPRPTREEIVSAMNGNLCRCGTYPRIIRAIMRASEMLR</sequence>
<keyword evidence="1" id="KW-0001">2Fe-2S</keyword>
<dbReference type="AlphaFoldDB" id="A0A497XW65"/>
<dbReference type="GO" id="GO:0051537">
    <property type="term" value="F:2 iron, 2 sulfur cluster binding"/>
    <property type="evidence" value="ECO:0007669"/>
    <property type="project" value="UniProtKB-KW"/>
</dbReference>
<dbReference type="RefSeq" id="WP_121012757.1">
    <property type="nucleotide sequence ID" value="NZ_RCCJ01000001.1"/>
</dbReference>
<evidence type="ECO:0000313" key="8">
    <source>
        <dbReference type="Proteomes" id="UP000267841"/>
    </source>
</evidence>
<dbReference type="Proteomes" id="UP000267841">
    <property type="component" value="Unassembled WGS sequence"/>
</dbReference>
<dbReference type="InterPro" id="IPR012675">
    <property type="entry name" value="Beta-grasp_dom_sf"/>
</dbReference>
<evidence type="ECO:0000256" key="2">
    <source>
        <dbReference type="ARBA" id="ARBA00022723"/>
    </source>
</evidence>
<evidence type="ECO:0000259" key="6">
    <source>
        <dbReference type="PROSITE" id="PS51085"/>
    </source>
</evidence>
<evidence type="ECO:0000256" key="5">
    <source>
        <dbReference type="ARBA" id="ARBA00023014"/>
    </source>
</evidence>
<dbReference type="PROSITE" id="PS51085">
    <property type="entry name" value="2FE2S_FER_2"/>
    <property type="match status" value="1"/>
</dbReference>
<dbReference type="GO" id="GO:0016491">
    <property type="term" value="F:oxidoreductase activity"/>
    <property type="evidence" value="ECO:0007669"/>
    <property type="project" value="UniProtKB-KW"/>
</dbReference>
<gene>
    <name evidence="7" type="ORF">BCF55_1704</name>
</gene>
<dbReference type="InterPro" id="IPR006058">
    <property type="entry name" value="2Fe2S_fd_BS"/>
</dbReference>
<keyword evidence="5" id="KW-0411">Iron-sulfur</keyword>
<dbReference type="PROSITE" id="PS00197">
    <property type="entry name" value="2FE2S_FER_1"/>
    <property type="match status" value="1"/>
</dbReference>
<dbReference type="Gene3D" id="1.10.150.120">
    <property type="entry name" value="[2Fe-2S]-binding domain"/>
    <property type="match status" value="1"/>
</dbReference>
<dbReference type="GO" id="GO:0046872">
    <property type="term" value="F:metal ion binding"/>
    <property type="evidence" value="ECO:0007669"/>
    <property type="project" value="UniProtKB-KW"/>
</dbReference>
<evidence type="ECO:0000313" key="7">
    <source>
        <dbReference type="EMBL" id="RLJ71402.1"/>
    </source>
</evidence>
<keyword evidence="4" id="KW-0408">Iron</keyword>
<dbReference type="SUPFAM" id="SSF54292">
    <property type="entry name" value="2Fe-2S ferredoxin-like"/>
    <property type="match status" value="1"/>
</dbReference>
<dbReference type="InterPro" id="IPR002888">
    <property type="entry name" value="2Fe-2S-bd"/>
</dbReference>
<dbReference type="Gene3D" id="3.10.20.30">
    <property type="match status" value="1"/>
</dbReference>
<dbReference type="PANTHER" id="PTHR44379:SF2">
    <property type="entry name" value="BLR6218 PROTEIN"/>
    <property type="match status" value="1"/>
</dbReference>
<dbReference type="PANTHER" id="PTHR44379">
    <property type="entry name" value="OXIDOREDUCTASE WITH IRON-SULFUR SUBUNIT"/>
    <property type="match status" value="1"/>
</dbReference>